<dbReference type="PANTHER" id="PTHR32481:SF0">
    <property type="entry name" value="AMINOPEPTIDASE YPDE-RELATED"/>
    <property type="match status" value="1"/>
</dbReference>
<keyword evidence="4" id="KW-1185">Reference proteome</keyword>
<dbReference type="Proteomes" id="UP001161497">
    <property type="component" value="Chromosome"/>
</dbReference>
<gene>
    <name evidence="3" type="primary">frvX</name>
    <name evidence="3" type="ORF">MFUM_1432</name>
</gene>
<keyword evidence="1" id="KW-0479">Metal-binding</keyword>
<evidence type="ECO:0000313" key="3">
    <source>
        <dbReference type="EMBL" id="CAI9085776.1"/>
    </source>
</evidence>
<dbReference type="Gene3D" id="3.40.630.10">
    <property type="entry name" value="Zn peptidases"/>
    <property type="match status" value="1"/>
</dbReference>
<keyword evidence="2" id="KW-0378">Hydrolase</keyword>
<dbReference type="PANTHER" id="PTHR32481">
    <property type="entry name" value="AMINOPEPTIDASE"/>
    <property type="match status" value="1"/>
</dbReference>
<reference evidence="3" key="1">
    <citation type="submission" date="2023-03" db="EMBL/GenBank/DDBJ databases">
        <authorList>
            <person name="Cremers G."/>
            <person name="Picone N."/>
        </authorList>
    </citation>
    <scope>NUCLEOTIDE SEQUENCE</scope>
    <source>
        <strain evidence="3">Sample_alias</strain>
    </source>
</reference>
<dbReference type="InterPro" id="IPR051464">
    <property type="entry name" value="Peptidase_M42_aminopept"/>
</dbReference>
<evidence type="ECO:0000256" key="2">
    <source>
        <dbReference type="ARBA" id="ARBA00022801"/>
    </source>
</evidence>
<dbReference type="EMBL" id="OX458932">
    <property type="protein sequence ID" value="CAI9085776.1"/>
    <property type="molecule type" value="Genomic_DNA"/>
</dbReference>
<organism evidence="3 4">
    <name type="scientific">Candidatus Methylacidiphilum fumarolicum</name>
    <dbReference type="NCBI Taxonomy" id="591154"/>
    <lineage>
        <taxon>Bacteria</taxon>
        <taxon>Pseudomonadati</taxon>
        <taxon>Verrucomicrobiota</taxon>
        <taxon>Methylacidiphilae</taxon>
        <taxon>Methylacidiphilales</taxon>
        <taxon>Methylacidiphilaceae</taxon>
        <taxon>Methylacidiphilum (ex Ratnadevi et al. 2023)</taxon>
    </lineage>
</organism>
<protein>
    <submittedName>
        <fullName evidence="3">Cellulase M or related protein</fullName>
    </submittedName>
</protein>
<proteinExistence type="predicted"/>
<dbReference type="InterPro" id="IPR008007">
    <property type="entry name" value="Peptidase_M42"/>
</dbReference>
<dbReference type="RefSeq" id="WP_009061385.1">
    <property type="nucleotide sequence ID" value="NZ_JAHXRZ010000011.1"/>
</dbReference>
<dbReference type="Pfam" id="PF05343">
    <property type="entry name" value="Peptidase_M42"/>
    <property type="match status" value="1"/>
</dbReference>
<sequence>MTLEEIAKRIFSLPTAPLHEKFIAKEIYSILSEYPQSKIEIDPFSNLLVQLDSVSDDKDQPILLFVAHMDHPGFYSDSQSHVYLLGGVNESYLEGAKLIFFSQDHGERVGESIIRGYQNKGKFKMIQCEPTAPPNSIGMWDLPPFFSQDGIFYGRSCDDLVGVCSLLYMFIQIVSKNLKTKIALLFSRAEEIGFLGTLAFLKRQILNPENTIMISIEASMAQGYGSMNEGPVLRVGDKTRLFDASVVSWLEKALEDYRKVHPEFVYQKKFMGGGTCETTPFIEFGYRSAALCLAMDNYHNMALDHQIAMESISIKDWEFLCSFLLWLASYPRELKAIGWQRKKRLLDLQEEAIALLKQFPLF</sequence>
<accession>A0ABN8XET1</accession>
<name>A0ABN8XET1_9BACT</name>
<dbReference type="SUPFAM" id="SSF53187">
    <property type="entry name" value="Zn-dependent exopeptidases"/>
    <property type="match status" value="1"/>
</dbReference>
<evidence type="ECO:0000313" key="4">
    <source>
        <dbReference type="Proteomes" id="UP001161497"/>
    </source>
</evidence>
<evidence type="ECO:0000256" key="1">
    <source>
        <dbReference type="ARBA" id="ARBA00022723"/>
    </source>
</evidence>